<organism evidence="2 3">
    <name type="scientific">Candidatus Yanofskybacteria bacterium GW2011_GWC2_37_9</name>
    <dbReference type="NCBI Taxonomy" id="1619028"/>
    <lineage>
        <taxon>Bacteria</taxon>
        <taxon>Candidatus Yanofskyibacteriota</taxon>
    </lineage>
</organism>
<dbReference type="Proteomes" id="UP000034430">
    <property type="component" value="Unassembled WGS sequence"/>
</dbReference>
<protein>
    <submittedName>
        <fullName evidence="2">Uncharacterized protein</fullName>
    </submittedName>
</protein>
<dbReference type="AlphaFoldDB" id="A0A0G0KCL3"/>
<accession>A0A0G0KCL3</accession>
<gene>
    <name evidence="2" type="ORF">US65_C0024G0005</name>
</gene>
<evidence type="ECO:0000313" key="3">
    <source>
        <dbReference type="Proteomes" id="UP000034430"/>
    </source>
</evidence>
<proteinExistence type="predicted"/>
<comment type="caution">
    <text evidence="2">The sequence shown here is derived from an EMBL/GenBank/DDBJ whole genome shotgun (WGS) entry which is preliminary data.</text>
</comment>
<keyword evidence="1" id="KW-1133">Transmembrane helix</keyword>
<evidence type="ECO:0000256" key="1">
    <source>
        <dbReference type="SAM" id="Phobius"/>
    </source>
</evidence>
<reference evidence="2 3" key="1">
    <citation type="journal article" date="2015" name="Nature">
        <title>rRNA introns, odd ribosomes, and small enigmatic genomes across a large radiation of phyla.</title>
        <authorList>
            <person name="Brown C.T."/>
            <person name="Hug L.A."/>
            <person name="Thomas B.C."/>
            <person name="Sharon I."/>
            <person name="Castelle C.J."/>
            <person name="Singh A."/>
            <person name="Wilkins M.J."/>
            <person name="Williams K.H."/>
            <person name="Banfield J.F."/>
        </authorList>
    </citation>
    <scope>NUCLEOTIDE SEQUENCE [LARGE SCALE GENOMIC DNA]</scope>
</reference>
<feature type="transmembrane region" description="Helical" evidence="1">
    <location>
        <begin position="7"/>
        <end position="27"/>
    </location>
</feature>
<keyword evidence="1" id="KW-0472">Membrane</keyword>
<dbReference type="EMBL" id="LBTU01000024">
    <property type="protein sequence ID" value="KKQ46864.1"/>
    <property type="molecule type" value="Genomic_DNA"/>
</dbReference>
<name>A0A0G0KCL3_9BACT</name>
<evidence type="ECO:0000313" key="2">
    <source>
        <dbReference type="EMBL" id="KKQ46864.1"/>
    </source>
</evidence>
<sequence length="146" mass="16544">MKNNQKGSIPVIIAVIVLIVVVGFFLAKKAGYISENTPIARDAGVADSYKVLKDESLWRVKYINNSTPMQWDITEKGILLKEVQQNKFICGEKEAQFVKYSSFNNDSIGGWDNISVVDCLDYYFYFVYEFGDAGPKLYGPFNKESK</sequence>
<keyword evidence="1" id="KW-0812">Transmembrane</keyword>